<name>A0AB32ZUJ8_ALTME</name>
<sequence length="373" mass="42815">MKPTYFPILKAKDAEFKALQNAEPEITQSMVPLFEIPRFQPELKRYQDNPLAKATFLSELSESIKRIRSGMYTMFDTYHWQNPGDKVETGEHHLTFMYNALKNDGVNPIPVVGYDRWDDDEYRLALRSISQTHDGIFSLRLERYALEDVKDPQHFHERLSEILSYLEINPSSCHVILDFEDLSVMPIVEIFDSFDSLFSEITAYGFLSYSVAGCSLPSSIDKVIKDRDSSGTVLRREMLLWKNARKQHPNYKIHFGDYGVRGPSTGETGYGNTNAKIRYTVEDNYFILRGHIIRKPIGGFQHCVLAKKLVNSSYYISSDFSWGDKEIKRCANGELGGGATTWIQIDTSHHVAYVTTEINEFERTTSKLLSSQR</sequence>
<dbReference type="EMBL" id="CP003844">
    <property type="protein sequence ID" value="AFT73214.1"/>
    <property type="molecule type" value="Genomic_DNA"/>
</dbReference>
<evidence type="ECO:0000313" key="2">
    <source>
        <dbReference type="Proteomes" id="UP000006296"/>
    </source>
</evidence>
<dbReference type="Proteomes" id="UP000006296">
    <property type="component" value="Chromosome"/>
</dbReference>
<dbReference type="InterPro" id="IPR025683">
    <property type="entry name" value="Protein_beta"/>
</dbReference>
<accession>A0AB32ZUJ8</accession>
<evidence type="ECO:0008006" key="3">
    <source>
        <dbReference type="Google" id="ProtNLM"/>
    </source>
</evidence>
<dbReference type="Pfam" id="PF14350">
    <property type="entry name" value="Beta_protein"/>
    <property type="match status" value="1"/>
</dbReference>
<dbReference type="RefSeq" id="WP_014975590.1">
    <property type="nucleotide sequence ID" value="NC_018678.1"/>
</dbReference>
<protein>
    <recommendedName>
        <fullName evidence="3">Beta protein</fullName>
    </recommendedName>
</protein>
<reference evidence="2" key="1">
    <citation type="journal article" date="2012" name="Sci. Rep.">
        <title>Genomes of surface isolates of Alteromonas macleodii: the life of a widespread marine opportunistic copiotroph.</title>
        <authorList>
            <person name="Lopez-Perez M."/>
            <person name="Gonzaga A."/>
            <person name="Martin-Cuadrado A.B."/>
            <person name="Onyshchenko O."/>
            <person name="Ghavidel A."/>
            <person name="Ghai R."/>
            <person name="Rodriguez-Valera F."/>
        </authorList>
    </citation>
    <scope>NUCLEOTIDE SEQUENCE [LARGE SCALE GENOMIC DNA]</scope>
    <source>
        <strain evidence="2">English Channel 673</strain>
    </source>
</reference>
<proteinExistence type="predicted"/>
<dbReference type="AlphaFoldDB" id="A0AB32ZUJ8"/>
<evidence type="ECO:0000313" key="1">
    <source>
        <dbReference type="EMBL" id="AFT73214.1"/>
    </source>
</evidence>
<organism evidence="1 2">
    <name type="scientific">Alteromonas macleodii (strain English Channel 673)</name>
    <dbReference type="NCBI Taxonomy" id="1004788"/>
    <lineage>
        <taxon>Bacteria</taxon>
        <taxon>Pseudomonadati</taxon>
        <taxon>Pseudomonadota</taxon>
        <taxon>Gammaproteobacteria</taxon>
        <taxon>Alteromonadales</taxon>
        <taxon>Alteromonadaceae</taxon>
        <taxon>Alteromonas/Salinimonas group</taxon>
        <taxon>Alteromonas</taxon>
    </lineage>
</organism>
<dbReference type="KEGG" id="amg:AMEC673_02565"/>
<gene>
    <name evidence="1" type="ordered locus">AMEC673_02565</name>
</gene>